<proteinExistence type="predicted"/>
<reference evidence="1" key="2">
    <citation type="journal article" date="2015" name="Fish Shellfish Immunol.">
        <title>Early steps in the European eel (Anguilla anguilla)-Vibrio vulnificus interaction in the gills: Role of the RtxA13 toxin.</title>
        <authorList>
            <person name="Callol A."/>
            <person name="Pajuelo D."/>
            <person name="Ebbesson L."/>
            <person name="Teles M."/>
            <person name="MacKenzie S."/>
            <person name="Amaro C."/>
        </authorList>
    </citation>
    <scope>NUCLEOTIDE SEQUENCE</scope>
</reference>
<organism evidence="1">
    <name type="scientific">Anguilla anguilla</name>
    <name type="common">European freshwater eel</name>
    <name type="synonym">Muraena anguilla</name>
    <dbReference type="NCBI Taxonomy" id="7936"/>
    <lineage>
        <taxon>Eukaryota</taxon>
        <taxon>Metazoa</taxon>
        <taxon>Chordata</taxon>
        <taxon>Craniata</taxon>
        <taxon>Vertebrata</taxon>
        <taxon>Euteleostomi</taxon>
        <taxon>Actinopterygii</taxon>
        <taxon>Neopterygii</taxon>
        <taxon>Teleostei</taxon>
        <taxon>Anguilliformes</taxon>
        <taxon>Anguillidae</taxon>
        <taxon>Anguilla</taxon>
    </lineage>
</organism>
<dbReference type="EMBL" id="GBXM01026096">
    <property type="protein sequence ID" value="JAH82481.1"/>
    <property type="molecule type" value="Transcribed_RNA"/>
</dbReference>
<protein>
    <submittedName>
        <fullName evidence="1">Uncharacterized protein</fullName>
    </submittedName>
</protein>
<reference evidence="1" key="1">
    <citation type="submission" date="2014-11" db="EMBL/GenBank/DDBJ databases">
        <authorList>
            <person name="Amaro Gonzalez C."/>
        </authorList>
    </citation>
    <scope>NUCLEOTIDE SEQUENCE</scope>
</reference>
<name>A0A0E9VWP5_ANGAN</name>
<accession>A0A0E9VWP5</accession>
<sequence>MDQSLFTRPIPKQTVLFFIYPDFFQLEVLLFWSRISHYFDKYIKF</sequence>
<dbReference type="AlphaFoldDB" id="A0A0E9VWP5"/>
<evidence type="ECO:0000313" key="1">
    <source>
        <dbReference type="EMBL" id="JAH82481.1"/>
    </source>
</evidence>